<dbReference type="GO" id="GO:0005524">
    <property type="term" value="F:ATP binding"/>
    <property type="evidence" value="ECO:0007669"/>
    <property type="project" value="UniProtKB-KW"/>
</dbReference>
<organism evidence="12 13">
    <name type="scientific">Granulicella aggregans</name>
    <dbReference type="NCBI Taxonomy" id="474949"/>
    <lineage>
        <taxon>Bacteria</taxon>
        <taxon>Pseudomonadati</taxon>
        <taxon>Acidobacteriota</taxon>
        <taxon>Terriglobia</taxon>
        <taxon>Terriglobales</taxon>
        <taxon>Acidobacteriaceae</taxon>
        <taxon>Granulicella</taxon>
    </lineage>
</organism>
<comment type="catalytic activity">
    <reaction evidence="1">
        <text>ATP + protein L-histidine = ADP + protein N-phospho-L-histidine.</text>
        <dbReference type="EC" id="2.7.13.3"/>
    </reaction>
</comment>
<dbReference type="EMBL" id="JACHIP010000016">
    <property type="protein sequence ID" value="MBB5060639.1"/>
    <property type="molecule type" value="Genomic_DNA"/>
</dbReference>
<keyword evidence="4" id="KW-0808">Transferase</keyword>
<feature type="domain" description="PAS" evidence="10">
    <location>
        <begin position="159"/>
        <end position="229"/>
    </location>
</feature>
<dbReference type="Pfam" id="PF00512">
    <property type="entry name" value="HisKA"/>
    <property type="match status" value="1"/>
</dbReference>
<reference evidence="12 13" key="1">
    <citation type="submission" date="2020-08" db="EMBL/GenBank/DDBJ databases">
        <title>Genomic Encyclopedia of Type Strains, Phase IV (KMG-V): Genome sequencing to study the core and pangenomes of soil and plant-associated prokaryotes.</title>
        <authorList>
            <person name="Whitman W."/>
        </authorList>
    </citation>
    <scope>NUCLEOTIDE SEQUENCE [LARGE SCALE GENOMIC DNA]</scope>
    <source>
        <strain evidence="12 13">M8UP14</strain>
    </source>
</reference>
<dbReference type="SMART" id="SM00387">
    <property type="entry name" value="HATPase_c"/>
    <property type="match status" value="1"/>
</dbReference>
<dbReference type="InterPro" id="IPR005467">
    <property type="entry name" value="His_kinase_dom"/>
</dbReference>
<evidence type="ECO:0000256" key="1">
    <source>
        <dbReference type="ARBA" id="ARBA00000085"/>
    </source>
</evidence>
<dbReference type="InterPro" id="IPR000014">
    <property type="entry name" value="PAS"/>
</dbReference>
<dbReference type="Gene3D" id="3.30.565.10">
    <property type="entry name" value="Histidine kinase-like ATPase, C-terminal domain"/>
    <property type="match status" value="1"/>
</dbReference>
<dbReference type="PANTHER" id="PTHR43065">
    <property type="entry name" value="SENSOR HISTIDINE KINASE"/>
    <property type="match status" value="1"/>
</dbReference>
<dbReference type="SUPFAM" id="SSF55785">
    <property type="entry name" value="PYP-like sensor domain (PAS domain)"/>
    <property type="match status" value="2"/>
</dbReference>
<dbReference type="SUPFAM" id="SSF47384">
    <property type="entry name" value="Homodimeric domain of signal transducing histidine kinase"/>
    <property type="match status" value="1"/>
</dbReference>
<feature type="domain" description="PAC" evidence="11">
    <location>
        <begin position="231"/>
        <end position="283"/>
    </location>
</feature>
<evidence type="ECO:0000256" key="3">
    <source>
        <dbReference type="ARBA" id="ARBA00022553"/>
    </source>
</evidence>
<evidence type="ECO:0000256" key="2">
    <source>
        <dbReference type="ARBA" id="ARBA00012438"/>
    </source>
</evidence>
<evidence type="ECO:0000259" key="10">
    <source>
        <dbReference type="PROSITE" id="PS50112"/>
    </source>
</evidence>
<evidence type="ECO:0000256" key="4">
    <source>
        <dbReference type="ARBA" id="ARBA00022679"/>
    </source>
</evidence>
<dbReference type="PROSITE" id="PS50113">
    <property type="entry name" value="PAC"/>
    <property type="match status" value="1"/>
</dbReference>
<keyword evidence="7" id="KW-0067">ATP-binding</keyword>
<dbReference type="NCBIfam" id="TIGR00229">
    <property type="entry name" value="sensory_box"/>
    <property type="match status" value="1"/>
</dbReference>
<dbReference type="Gene3D" id="1.10.287.130">
    <property type="match status" value="1"/>
</dbReference>
<dbReference type="EC" id="2.7.13.3" evidence="2"/>
<protein>
    <recommendedName>
        <fullName evidence="2">histidine kinase</fullName>
        <ecNumber evidence="2">2.7.13.3</ecNumber>
    </recommendedName>
</protein>
<keyword evidence="8" id="KW-0902">Two-component regulatory system</keyword>
<dbReference type="SMART" id="SM00091">
    <property type="entry name" value="PAS"/>
    <property type="match status" value="2"/>
</dbReference>
<dbReference type="PRINTS" id="PR00344">
    <property type="entry name" value="BCTRLSENSOR"/>
</dbReference>
<dbReference type="InterPro" id="IPR003661">
    <property type="entry name" value="HisK_dim/P_dom"/>
</dbReference>
<dbReference type="InterPro" id="IPR036097">
    <property type="entry name" value="HisK_dim/P_sf"/>
</dbReference>
<dbReference type="Proteomes" id="UP000540989">
    <property type="component" value="Unassembled WGS sequence"/>
</dbReference>
<dbReference type="InterPro" id="IPR003594">
    <property type="entry name" value="HATPase_dom"/>
</dbReference>
<sequence length="511" mass="55613">MSASERTSGSDRSAQGISQLGLSFGHAANASFAGQALEFLPSGFLVVSEDGTLLYANQTFRKLAGRQTGSLDGTKFSELLSRGSAIFYETHFAPSLLLRGALDEVSLELQLPDGSVLPVFVNAARRPGDDAIPSQLHLTVFSAQQRKLYEAELLRAKREFEEVAEIVQRSADGIIRFNEEGVVGSWNNGARQLFGYSPDESTALTLHSLLPAESSEAIAHDIQRLKEGEDVYRDTPALHKSGKLFHVSISLSPHMEAPGILVGFSGIIRDITASKKAERAILESEKLASVGRLASSIAHEINNPLESVTNLLYILADRVQDVETRQFVVTAQEELARVSHIATHTLRFHKQSSNGTVVDLRTLAESVFALYRARLEGSQVTAIIECSSDARLFCYEGELRQVLVNLVSNAYDAMRAGGTLIIRAHPCRDWKSDSIGIRLLVADNGSGMDAETQRRLFEPFYSTKGIGGTGLGLWISKDLIAKNEGSISVRSSSRPGKSGSIFNLFFCHATV</sequence>
<keyword evidence="13" id="KW-1185">Reference proteome</keyword>
<keyword evidence="5" id="KW-0547">Nucleotide-binding</keyword>
<dbReference type="InterPro" id="IPR000700">
    <property type="entry name" value="PAS-assoc_C"/>
</dbReference>
<dbReference type="InterPro" id="IPR036890">
    <property type="entry name" value="HATPase_C_sf"/>
</dbReference>
<evidence type="ECO:0000256" key="8">
    <source>
        <dbReference type="ARBA" id="ARBA00023012"/>
    </source>
</evidence>
<dbReference type="Pfam" id="PF13426">
    <property type="entry name" value="PAS_9"/>
    <property type="match status" value="1"/>
</dbReference>
<dbReference type="SUPFAM" id="SSF55874">
    <property type="entry name" value="ATPase domain of HSP90 chaperone/DNA topoisomerase II/histidine kinase"/>
    <property type="match status" value="1"/>
</dbReference>
<evidence type="ECO:0000259" key="11">
    <source>
        <dbReference type="PROSITE" id="PS50113"/>
    </source>
</evidence>
<evidence type="ECO:0000256" key="6">
    <source>
        <dbReference type="ARBA" id="ARBA00022777"/>
    </source>
</evidence>
<dbReference type="InterPro" id="IPR013656">
    <property type="entry name" value="PAS_4"/>
</dbReference>
<evidence type="ECO:0000313" key="13">
    <source>
        <dbReference type="Proteomes" id="UP000540989"/>
    </source>
</evidence>
<dbReference type="PROSITE" id="PS50109">
    <property type="entry name" value="HIS_KIN"/>
    <property type="match status" value="1"/>
</dbReference>
<dbReference type="CDD" id="cd00130">
    <property type="entry name" value="PAS"/>
    <property type="match status" value="2"/>
</dbReference>
<dbReference type="RefSeq" id="WP_184223046.1">
    <property type="nucleotide sequence ID" value="NZ_JACHIP010000016.1"/>
</dbReference>
<dbReference type="CDD" id="cd00082">
    <property type="entry name" value="HisKA"/>
    <property type="match status" value="1"/>
</dbReference>
<feature type="domain" description="Histidine kinase" evidence="9">
    <location>
        <begin position="296"/>
        <end position="510"/>
    </location>
</feature>
<proteinExistence type="predicted"/>
<evidence type="ECO:0000313" key="12">
    <source>
        <dbReference type="EMBL" id="MBB5060639.1"/>
    </source>
</evidence>
<dbReference type="AlphaFoldDB" id="A0A7W7ZIL7"/>
<gene>
    <name evidence="12" type="ORF">HDF16_005375</name>
</gene>
<dbReference type="Gene3D" id="3.30.450.20">
    <property type="entry name" value="PAS domain"/>
    <property type="match status" value="2"/>
</dbReference>
<dbReference type="InterPro" id="IPR004358">
    <property type="entry name" value="Sig_transdc_His_kin-like_C"/>
</dbReference>
<dbReference type="Pfam" id="PF02518">
    <property type="entry name" value="HATPase_c"/>
    <property type="match status" value="1"/>
</dbReference>
<name>A0A7W7ZIL7_9BACT</name>
<evidence type="ECO:0000259" key="9">
    <source>
        <dbReference type="PROSITE" id="PS50109"/>
    </source>
</evidence>
<dbReference type="GO" id="GO:0000155">
    <property type="term" value="F:phosphorelay sensor kinase activity"/>
    <property type="evidence" value="ECO:0007669"/>
    <property type="project" value="InterPro"/>
</dbReference>
<dbReference type="PANTHER" id="PTHR43065:SF10">
    <property type="entry name" value="PEROXIDE STRESS-ACTIVATED HISTIDINE KINASE MAK3"/>
    <property type="match status" value="1"/>
</dbReference>
<feature type="domain" description="PAS" evidence="10">
    <location>
        <begin position="29"/>
        <end position="73"/>
    </location>
</feature>
<keyword evidence="3" id="KW-0597">Phosphoprotein</keyword>
<dbReference type="PROSITE" id="PS50112">
    <property type="entry name" value="PAS"/>
    <property type="match status" value="2"/>
</dbReference>
<evidence type="ECO:0000256" key="5">
    <source>
        <dbReference type="ARBA" id="ARBA00022741"/>
    </source>
</evidence>
<dbReference type="InterPro" id="IPR035965">
    <property type="entry name" value="PAS-like_dom_sf"/>
</dbReference>
<keyword evidence="6" id="KW-0418">Kinase</keyword>
<accession>A0A7W7ZIL7</accession>
<evidence type="ECO:0000256" key="7">
    <source>
        <dbReference type="ARBA" id="ARBA00022840"/>
    </source>
</evidence>
<dbReference type="SMART" id="SM00388">
    <property type="entry name" value="HisKA"/>
    <property type="match status" value="1"/>
</dbReference>
<comment type="caution">
    <text evidence="12">The sequence shown here is derived from an EMBL/GenBank/DDBJ whole genome shotgun (WGS) entry which is preliminary data.</text>
</comment>
<dbReference type="Pfam" id="PF08448">
    <property type="entry name" value="PAS_4"/>
    <property type="match status" value="1"/>
</dbReference>